<dbReference type="GO" id="GO:0008483">
    <property type="term" value="F:transaminase activity"/>
    <property type="evidence" value="ECO:0007669"/>
    <property type="project" value="UniProtKB-KW"/>
</dbReference>
<comment type="subcellular location">
    <subcellularLocation>
        <location evidence="2">Cytoplasm</location>
    </subcellularLocation>
</comment>
<dbReference type="STRING" id="1036612.A0A1L9T326"/>
<dbReference type="SUPFAM" id="SSF54211">
    <property type="entry name" value="Ribosomal protein S5 domain 2-like"/>
    <property type="match status" value="1"/>
</dbReference>
<evidence type="ECO:0000256" key="5">
    <source>
        <dbReference type="ARBA" id="ARBA00022491"/>
    </source>
</evidence>
<keyword evidence="10" id="KW-0346">Stress response</keyword>
<dbReference type="OrthoDB" id="691673at2759"/>
<evidence type="ECO:0000256" key="4">
    <source>
        <dbReference type="ARBA" id="ARBA00022490"/>
    </source>
</evidence>
<evidence type="ECO:0000256" key="1">
    <source>
        <dbReference type="ARBA" id="ARBA00001933"/>
    </source>
</evidence>
<evidence type="ECO:0000313" key="12">
    <source>
        <dbReference type="EMBL" id="OJJ53850.1"/>
    </source>
</evidence>
<dbReference type="RefSeq" id="XP_040697656.1">
    <property type="nucleotide sequence ID" value="XM_040851138.1"/>
</dbReference>
<dbReference type="Gene3D" id="3.40.640.10">
    <property type="entry name" value="Type I PLP-dependent aspartate aminotransferase-like (Major domain)"/>
    <property type="match status" value="1"/>
</dbReference>
<gene>
    <name evidence="12" type="ORF">ASPSYDRAFT_82151</name>
</gene>
<dbReference type="Gene3D" id="3.30.230.30">
    <property type="entry name" value="Impact, N-terminal domain"/>
    <property type="match status" value="1"/>
</dbReference>
<keyword evidence="5" id="KW-0678">Repressor</keyword>
<keyword evidence="8" id="KW-0810">Translation regulation</keyword>
<dbReference type="FunFam" id="3.40.640.10:FF:000127">
    <property type="entry name" value="Aromatic amino acid aminotransferase C56E4.03"/>
    <property type="match status" value="1"/>
</dbReference>
<dbReference type="InterPro" id="IPR015424">
    <property type="entry name" value="PyrdxlP-dep_Trfase"/>
</dbReference>
<protein>
    <recommendedName>
        <fullName evidence="11">RWD domain-containing protein</fullName>
    </recommendedName>
</protein>
<name>A0A1L9T326_9EURO</name>
<evidence type="ECO:0000256" key="2">
    <source>
        <dbReference type="ARBA" id="ARBA00004496"/>
    </source>
</evidence>
<dbReference type="InterPro" id="IPR020568">
    <property type="entry name" value="Ribosomal_Su5_D2-typ_SF"/>
</dbReference>
<dbReference type="GeneID" id="63767211"/>
<dbReference type="Gene3D" id="3.10.110.10">
    <property type="entry name" value="Ubiquitin Conjugating Enzyme"/>
    <property type="match status" value="1"/>
</dbReference>
<keyword evidence="6" id="KW-0032">Aminotransferase</keyword>
<organism evidence="12 13">
    <name type="scientific">Aspergillus sydowii CBS 593.65</name>
    <dbReference type="NCBI Taxonomy" id="1036612"/>
    <lineage>
        <taxon>Eukaryota</taxon>
        <taxon>Fungi</taxon>
        <taxon>Dikarya</taxon>
        <taxon>Ascomycota</taxon>
        <taxon>Pezizomycotina</taxon>
        <taxon>Eurotiomycetes</taxon>
        <taxon>Eurotiomycetidae</taxon>
        <taxon>Eurotiales</taxon>
        <taxon>Aspergillaceae</taxon>
        <taxon>Aspergillus</taxon>
        <taxon>Aspergillus subgen. Nidulantes</taxon>
    </lineage>
</organism>
<dbReference type="CDD" id="cd23822">
    <property type="entry name" value="RWD_ScYIH1-like"/>
    <property type="match status" value="1"/>
</dbReference>
<evidence type="ECO:0000256" key="8">
    <source>
        <dbReference type="ARBA" id="ARBA00022845"/>
    </source>
</evidence>
<keyword evidence="13" id="KW-1185">Reference proteome</keyword>
<dbReference type="PROSITE" id="PS50908">
    <property type="entry name" value="RWD"/>
    <property type="match status" value="1"/>
</dbReference>
<dbReference type="InterPro" id="IPR016135">
    <property type="entry name" value="UBQ-conjugating_enzyme/RWD"/>
</dbReference>
<evidence type="ECO:0000256" key="9">
    <source>
        <dbReference type="ARBA" id="ARBA00022898"/>
    </source>
</evidence>
<evidence type="ECO:0000256" key="10">
    <source>
        <dbReference type="ARBA" id="ARBA00023016"/>
    </source>
</evidence>
<dbReference type="Pfam" id="PF00155">
    <property type="entry name" value="Aminotran_1_2"/>
    <property type="match status" value="1"/>
</dbReference>
<dbReference type="SUPFAM" id="SSF54495">
    <property type="entry name" value="UBC-like"/>
    <property type="match status" value="1"/>
</dbReference>
<keyword evidence="4" id="KW-0963">Cytoplasm</keyword>
<dbReference type="Pfam" id="PF01205">
    <property type="entry name" value="Impact_N"/>
    <property type="match status" value="1"/>
</dbReference>
<dbReference type="InterPro" id="IPR020569">
    <property type="entry name" value="UPF0029_Impact_CS"/>
</dbReference>
<dbReference type="InterPro" id="IPR015421">
    <property type="entry name" value="PyrdxlP-dep_Trfase_major"/>
</dbReference>
<dbReference type="PANTHER" id="PTHR42790:SF1">
    <property type="entry name" value="AROMATIC AMINO ACID AMINOTRANSFERASE, HYPOTHETICAL (EUROFUNG)"/>
    <property type="match status" value="1"/>
</dbReference>
<dbReference type="PROSITE" id="PS00910">
    <property type="entry name" value="UPF0029"/>
    <property type="match status" value="1"/>
</dbReference>
<evidence type="ECO:0000313" key="13">
    <source>
        <dbReference type="Proteomes" id="UP000184356"/>
    </source>
</evidence>
<dbReference type="GO" id="GO:0006417">
    <property type="term" value="P:regulation of translation"/>
    <property type="evidence" value="ECO:0007669"/>
    <property type="project" value="UniProtKB-KW"/>
</dbReference>
<dbReference type="InterPro" id="IPR004839">
    <property type="entry name" value="Aminotransferase_I/II_large"/>
</dbReference>
<dbReference type="Proteomes" id="UP000184356">
    <property type="component" value="Unassembled WGS sequence"/>
</dbReference>
<evidence type="ECO:0000256" key="3">
    <source>
        <dbReference type="ARBA" id="ARBA00007441"/>
    </source>
</evidence>
<dbReference type="InterPro" id="IPR001498">
    <property type="entry name" value="Impact_N"/>
</dbReference>
<dbReference type="SUPFAM" id="SSF53383">
    <property type="entry name" value="PLP-dependent transferases"/>
    <property type="match status" value="1"/>
</dbReference>
<dbReference type="GO" id="GO:0005737">
    <property type="term" value="C:cytoplasm"/>
    <property type="evidence" value="ECO:0007669"/>
    <property type="project" value="UniProtKB-SubCell"/>
</dbReference>
<dbReference type="GO" id="GO:1901605">
    <property type="term" value="P:alpha-amino acid metabolic process"/>
    <property type="evidence" value="ECO:0007669"/>
    <property type="project" value="TreeGrafter"/>
</dbReference>
<dbReference type="Pfam" id="PF05773">
    <property type="entry name" value="RWD"/>
    <property type="match status" value="1"/>
</dbReference>
<evidence type="ECO:0000256" key="7">
    <source>
        <dbReference type="ARBA" id="ARBA00022679"/>
    </source>
</evidence>
<keyword evidence="7" id="KW-0808">Transferase</keyword>
<dbReference type="InterPro" id="IPR006575">
    <property type="entry name" value="RWD_dom"/>
</dbReference>
<dbReference type="EMBL" id="KV878596">
    <property type="protein sequence ID" value="OJJ53850.1"/>
    <property type="molecule type" value="Genomic_DNA"/>
</dbReference>
<dbReference type="VEuPathDB" id="FungiDB:ASPSYDRAFT_82151"/>
<evidence type="ECO:0000256" key="6">
    <source>
        <dbReference type="ARBA" id="ARBA00022576"/>
    </source>
</evidence>
<proteinExistence type="inferred from homology"/>
<comment type="similarity">
    <text evidence="3">Belongs to the class-I pyridoxal-phosphate-dependent aminotransferase family.</text>
</comment>
<accession>A0A1L9T326</accession>
<dbReference type="PANTHER" id="PTHR42790">
    <property type="entry name" value="AMINOTRANSFERASE"/>
    <property type="match status" value="1"/>
</dbReference>
<dbReference type="GO" id="GO:0030170">
    <property type="term" value="F:pyridoxal phosphate binding"/>
    <property type="evidence" value="ECO:0007669"/>
    <property type="project" value="InterPro"/>
</dbReference>
<reference evidence="13" key="1">
    <citation type="journal article" date="2017" name="Genome Biol.">
        <title>Comparative genomics reveals high biological diversity and specific adaptations in the industrially and medically important fungal genus Aspergillus.</title>
        <authorList>
            <person name="de Vries R.P."/>
            <person name="Riley R."/>
            <person name="Wiebenga A."/>
            <person name="Aguilar-Osorio G."/>
            <person name="Amillis S."/>
            <person name="Uchima C.A."/>
            <person name="Anderluh G."/>
            <person name="Asadollahi M."/>
            <person name="Askin M."/>
            <person name="Barry K."/>
            <person name="Battaglia E."/>
            <person name="Bayram O."/>
            <person name="Benocci T."/>
            <person name="Braus-Stromeyer S.A."/>
            <person name="Caldana C."/>
            <person name="Canovas D."/>
            <person name="Cerqueira G.C."/>
            <person name="Chen F."/>
            <person name="Chen W."/>
            <person name="Choi C."/>
            <person name="Clum A."/>
            <person name="Dos Santos R.A."/>
            <person name="Damasio A.R."/>
            <person name="Diallinas G."/>
            <person name="Emri T."/>
            <person name="Fekete E."/>
            <person name="Flipphi M."/>
            <person name="Freyberg S."/>
            <person name="Gallo A."/>
            <person name="Gournas C."/>
            <person name="Habgood R."/>
            <person name="Hainaut M."/>
            <person name="Harispe M.L."/>
            <person name="Henrissat B."/>
            <person name="Hilden K.S."/>
            <person name="Hope R."/>
            <person name="Hossain A."/>
            <person name="Karabika E."/>
            <person name="Karaffa L."/>
            <person name="Karanyi Z."/>
            <person name="Krasevec N."/>
            <person name="Kuo A."/>
            <person name="Kusch H."/>
            <person name="LaButti K."/>
            <person name="Lagendijk E.L."/>
            <person name="Lapidus A."/>
            <person name="Levasseur A."/>
            <person name="Lindquist E."/>
            <person name="Lipzen A."/>
            <person name="Logrieco A.F."/>
            <person name="MacCabe A."/>
            <person name="Maekelae M.R."/>
            <person name="Malavazi I."/>
            <person name="Melin P."/>
            <person name="Meyer V."/>
            <person name="Mielnichuk N."/>
            <person name="Miskei M."/>
            <person name="Molnar A.P."/>
            <person name="Mule G."/>
            <person name="Ngan C.Y."/>
            <person name="Orejas M."/>
            <person name="Orosz E."/>
            <person name="Ouedraogo J.P."/>
            <person name="Overkamp K.M."/>
            <person name="Park H.-S."/>
            <person name="Perrone G."/>
            <person name="Piumi F."/>
            <person name="Punt P.J."/>
            <person name="Ram A.F."/>
            <person name="Ramon A."/>
            <person name="Rauscher S."/>
            <person name="Record E."/>
            <person name="Riano-Pachon D.M."/>
            <person name="Robert V."/>
            <person name="Roehrig J."/>
            <person name="Ruller R."/>
            <person name="Salamov A."/>
            <person name="Salih N.S."/>
            <person name="Samson R.A."/>
            <person name="Sandor E."/>
            <person name="Sanguinetti M."/>
            <person name="Schuetze T."/>
            <person name="Sepcic K."/>
            <person name="Shelest E."/>
            <person name="Sherlock G."/>
            <person name="Sophianopoulou V."/>
            <person name="Squina F.M."/>
            <person name="Sun H."/>
            <person name="Susca A."/>
            <person name="Todd R.B."/>
            <person name="Tsang A."/>
            <person name="Unkles S.E."/>
            <person name="van de Wiele N."/>
            <person name="van Rossen-Uffink D."/>
            <person name="Oliveira J.V."/>
            <person name="Vesth T.C."/>
            <person name="Visser J."/>
            <person name="Yu J.-H."/>
            <person name="Zhou M."/>
            <person name="Andersen M.R."/>
            <person name="Archer D.B."/>
            <person name="Baker S.E."/>
            <person name="Benoit I."/>
            <person name="Brakhage A.A."/>
            <person name="Braus G.H."/>
            <person name="Fischer R."/>
            <person name="Frisvad J.C."/>
            <person name="Goldman G.H."/>
            <person name="Houbraken J."/>
            <person name="Oakley B."/>
            <person name="Pocsi I."/>
            <person name="Scazzocchio C."/>
            <person name="Seiboth B."/>
            <person name="vanKuyk P.A."/>
            <person name="Wortman J."/>
            <person name="Dyer P.S."/>
            <person name="Grigoriev I.V."/>
        </authorList>
    </citation>
    <scope>NUCLEOTIDE SEQUENCE [LARGE SCALE GENOMIC DNA]</scope>
    <source>
        <strain evidence="13">CBS 593.65</strain>
    </source>
</reference>
<dbReference type="CDD" id="cd00609">
    <property type="entry name" value="AAT_like"/>
    <property type="match status" value="1"/>
</dbReference>
<keyword evidence="9" id="KW-0663">Pyridoxal phosphate</keyword>
<comment type="cofactor">
    <cofactor evidence="1">
        <name>pyridoxal 5'-phosphate</name>
        <dbReference type="ChEBI" id="CHEBI:597326"/>
    </cofactor>
</comment>
<dbReference type="InterPro" id="IPR050859">
    <property type="entry name" value="Class-I_PLP-dep_aminotransf"/>
</dbReference>
<evidence type="ECO:0000259" key="11">
    <source>
        <dbReference type="PROSITE" id="PS50908"/>
    </source>
</evidence>
<sequence>MASLSPPVDLSHHFSFITKRRAPSAVKDFYKYFLIPGIANLAGGLPNASYFPYDTLEASAARSQRFPTVPGGKAKGTQPSERIIVPKDSQSAISQKIDITTALQYGTAEGLPPLATFVNKFVREHLHPNVPYAGGPDTLMTTGATDGFSKAIEAFTNPWNPDRDWVHLRQGILCEEYVYMNGIQAAQPRGLNIVPVAIDAEGMLPHGPGGLDDVLENWDFRRGCRPHLMYTVTIGQNPTGGTLSVERRKKIYAICHRYDIVIVEDDPYWNLQYPSAQEKQAEYRNTSINPHLTPRNYNAGKKSSGYEFLDSLVPSYLSLDTDGRVVRLDTFSKTIAPGCRLGWITAQPAVIERLARIAESTTQAPSGFVQALVAEMILGQQAGDKSIDARKGNNGERGWQMDGWVRWLEGLRAGYEHRMQQMCSSLEEGKYVVLDTERLDDLTLGEDTEEDSWEVLDKVQMYDFAWPTGGMFVWMKADFDSHPLRRKYAPERLSKALWTHLIQKPHLCLLATGMIFSPTDDIKARGYQYFRLCFAAMPADDVAPVAQRLVDGFRTFWQRKNLDGLEDDNTAQAEIEAINAIYDPDTITISDTSKYNSTSALDLGNSSSSGTKAATTIKLQIPNHANLSFLLAFEATYPDTAPRILGTASTASRGEGKIAIDVLEDILSRTYQPGAVCLFDLINEAIETFEELRIGTDNTSTNTTSAETAAATARTDGDGVEAITATTATLTLHESMGLSEPPPWILSEVISEKKSVFVARAAHVTSLDQAKTYLDYLLASDKKVASATHNISAWRIRQLSKASHAGSKDGGGGGKGLSPTSTTEMIIQDCDDDGETAAGGRLLHLMQLMDVWDVVVVVTRWYGGVHLGPDRFRIINAAGRDALVRGGFEKKKEAGGEKGKKKGKK</sequence>
<feature type="domain" description="RWD" evidence="11">
    <location>
        <begin position="573"/>
        <end position="692"/>
    </location>
</feature>
<dbReference type="InterPro" id="IPR036956">
    <property type="entry name" value="Impact_N_sf"/>
</dbReference>
<dbReference type="AlphaFoldDB" id="A0A1L9T326"/>